<accession>A0A5E4N079</accession>
<evidence type="ECO:0000313" key="2">
    <source>
        <dbReference type="Proteomes" id="UP000325440"/>
    </source>
</evidence>
<dbReference type="OrthoDB" id="7420673at2759"/>
<dbReference type="Proteomes" id="UP000325440">
    <property type="component" value="Unassembled WGS sequence"/>
</dbReference>
<gene>
    <name evidence="1" type="ORF">CINCED_3A009090</name>
</gene>
<dbReference type="AlphaFoldDB" id="A0A5E4N079"/>
<dbReference type="EMBL" id="CABPRJ010001461">
    <property type="protein sequence ID" value="VVC38064.1"/>
    <property type="molecule type" value="Genomic_DNA"/>
</dbReference>
<sequence length="117" mass="13881">MEPKDPPDQARLLRWRAEEELDDPIQHNQHLPPGKDLQWELWKTINRLRTGVARTRSNMVKWDFNNKEDDKCECGERQTDEHLLNCTMNPTQCTKNDLAQVNKNAIDTATHWLQYKI</sequence>
<protein>
    <submittedName>
        <fullName evidence="1">Uncharacterized protein</fullName>
    </submittedName>
</protein>
<proteinExistence type="predicted"/>
<name>A0A5E4N079_9HEMI</name>
<evidence type="ECO:0000313" key="1">
    <source>
        <dbReference type="EMBL" id="VVC38064.1"/>
    </source>
</evidence>
<reference evidence="1 2" key="1">
    <citation type="submission" date="2019-08" db="EMBL/GenBank/DDBJ databases">
        <authorList>
            <person name="Alioto T."/>
            <person name="Alioto T."/>
            <person name="Gomez Garrido J."/>
        </authorList>
    </citation>
    <scope>NUCLEOTIDE SEQUENCE [LARGE SCALE GENOMIC DNA]</scope>
</reference>
<organism evidence="1 2">
    <name type="scientific">Cinara cedri</name>
    <dbReference type="NCBI Taxonomy" id="506608"/>
    <lineage>
        <taxon>Eukaryota</taxon>
        <taxon>Metazoa</taxon>
        <taxon>Ecdysozoa</taxon>
        <taxon>Arthropoda</taxon>
        <taxon>Hexapoda</taxon>
        <taxon>Insecta</taxon>
        <taxon>Pterygota</taxon>
        <taxon>Neoptera</taxon>
        <taxon>Paraneoptera</taxon>
        <taxon>Hemiptera</taxon>
        <taxon>Sternorrhyncha</taxon>
        <taxon>Aphidomorpha</taxon>
        <taxon>Aphidoidea</taxon>
        <taxon>Aphididae</taxon>
        <taxon>Lachninae</taxon>
        <taxon>Cinara</taxon>
    </lineage>
</organism>
<keyword evidence="2" id="KW-1185">Reference proteome</keyword>